<dbReference type="HAMAP" id="MF_01444">
    <property type="entry name" value="2H_phosphoesterase_YjcG"/>
    <property type="match status" value="1"/>
</dbReference>
<dbReference type="Proteomes" id="UP000448943">
    <property type="component" value="Unassembled WGS sequence"/>
</dbReference>
<dbReference type="NCBIfam" id="NF010223">
    <property type="entry name" value="PRK13679.1"/>
    <property type="match status" value="1"/>
</dbReference>
<sequence>MNFGIVVFPSKEIQDFSNSHRMRYDPHYKLLPPHITIKKLESFDEQKMDEIVAHLEDVTSNLSPFEITFNRVSNFFPLSNVIYLALEETNKITTLYESINTGILREVQPQFPFTPHLTIGQNLNEDEMFDIFANLKTYNIHYRMKVDRIHMLYQLENEVWTAYQSFVLKDKY</sequence>
<organism evidence="3 4">
    <name type="scientific">Chengkuizengella marina</name>
    <dbReference type="NCBI Taxonomy" id="2507566"/>
    <lineage>
        <taxon>Bacteria</taxon>
        <taxon>Bacillati</taxon>
        <taxon>Bacillota</taxon>
        <taxon>Bacilli</taxon>
        <taxon>Bacillales</taxon>
        <taxon>Paenibacillaceae</taxon>
        <taxon>Chengkuizengella</taxon>
    </lineage>
</organism>
<feature type="short sequence motif" description="HXTX 1" evidence="2">
    <location>
        <begin position="34"/>
        <end position="37"/>
    </location>
</feature>
<evidence type="ECO:0000256" key="1">
    <source>
        <dbReference type="ARBA" id="ARBA00022801"/>
    </source>
</evidence>
<feature type="active site" description="Proton acceptor" evidence="2">
    <location>
        <position position="116"/>
    </location>
</feature>
<evidence type="ECO:0000313" key="3">
    <source>
        <dbReference type="EMBL" id="NBI29453.1"/>
    </source>
</evidence>
<comment type="similarity">
    <text evidence="2">Belongs to the 2H phosphoesterase superfamily. YjcG family.</text>
</comment>
<dbReference type="InterPro" id="IPR022932">
    <property type="entry name" value="YjcG"/>
</dbReference>
<dbReference type="AlphaFoldDB" id="A0A6N9Q3U4"/>
<dbReference type="PANTHER" id="PTHR40037">
    <property type="entry name" value="PHOSPHOESTERASE YJCG-RELATED"/>
    <property type="match status" value="1"/>
</dbReference>
<dbReference type="SUPFAM" id="SSF55144">
    <property type="entry name" value="LigT-like"/>
    <property type="match status" value="1"/>
</dbReference>
<dbReference type="EMBL" id="SIJB01000024">
    <property type="protein sequence ID" value="NBI29453.1"/>
    <property type="molecule type" value="Genomic_DNA"/>
</dbReference>
<dbReference type="EC" id="3.1.-.-" evidence="2"/>
<feature type="short sequence motif" description="HXTX 2" evidence="2">
    <location>
        <begin position="116"/>
        <end position="119"/>
    </location>
</feature>
<dbReference type="Gene3D" id="3.90.1140.10">
    <property type="entry name" value="Cyclic phosphodiesterase"/>
    <property type="match status" value="1"/>
</dbReference>
<gene>
    <name evidence="3" type="ORF">ERL59_10815</name>
</gene>
<dbReference type="RefSeq" id="WP_160646257.1">
    <property type="nucleotide sequence ID" value="NZ_SIJB01000024.1"/>
</dbReference>
<protein>
    <recommendedName>
        <fullName evidence="2">Putative phosphoesterase ERL59_10815</fullName>
        <ecNumber evidence="2">3.1.-.-</ecNumber>
    </recommendedName>
</protein>
<evidence type="ECO:0000256" key="2">
    <source>
        <dbReference type="HAMAP-Rule" id="MF_01444"/>
    </source>
</evidence>
<proteinExistence type="inferred from homology"/>
<dbReference type="OrthoDB" id="1524661at2"/>
<dbReference type="PANTHER" id="PTHR40037:SF1">
    <property type="entry name" value="PHOSPHOESTERASE SAOUHSC_00951-RELATED"/>
    <property type="match status" value="1"/>
</dbReference>
<comment type="caution">
    <text evidence="3">The sequence shown here is derived from an EMBL/GenBank/DDBJ whole genome shotgun (WGS) entry which is preliminary data.</text>
</comment>
<dbReference type="Pfam" id="PF13563">
    <property type="entry name" value="2_5_RNA_ligase2"/>
    <property type="match status" value="1"/>
</dbReference>
<keyword evidence="1 2" id="KW-0378">Hydrolase</keyword>
<dbReference type="GO" id="GO:0016788">
    <property type="term" value="F:hydrolase activity, acting on ester bonds"/>
    <property type="evidence" value="ECO:0007669"/>
    <property type="project" value="UniProtKB-UniRule"/>
</dbReference>
<accession>A0A6N9Q3U4</accession>
<name>A0A6N9Q3U4_9BACL</name>
<keyword evidence="4" id="KW-1185">Reference proteome</keyword>
<reference evidence="3 4" key="1">
    <citation type="submission" date="2019-01" db="EMBL/GenBank/DDBJ databases">
        <title>Chengkuizengella sp. nov., isolated from deep-sea sediment of East Pacific Ocean.</title>
        <authorList>
            <person name="Yang J."/>
            <person name="Lai Q."/>
            <person name="Shao Z."/>
        </authorList>
    </citation>
    <scope>NUCLEOTIDE SEQUENCE [LARGE SCALE GENOMIC DNA]</scope>
    <source>
        <strain evidence="3 4">YPA3-1-1</strain>
    </source>
</reference>
<feature type="active site" description="Proton donor" evidence="2">
    <location>
        <position position="34"/>
    </location>
</feature>
<dbReference type="InterPro" id="IPR009097">
    <property type="entry name" value="Cyclic_Pdiesterase"/>
</dbReference>
<evidence type="ECO:0000313" key="4">
    <source>
        <dbReference type="Proteomes" id="UP000448943"/>
    </source>
</evidence>
<dbReference type="InterPro" id="IPR050580">
    <property type="entry name" value="2H_phosphoesterase_YjcG-like"/>
</dbReference>